<reference evidence="1 2" key="1">
    <citation type="journal article" date="2012" name="Stand. Genomic Sci.">
        <title>Complete genome sequence of Liberibacter crescens BT-1.</title>
        <authorList>
            <person name="Leonard M.T."/>
            <person name="Fagen J.R."/>
            <person name="Davis-Richardson A.G."/>
            <person name="Davis M.J."/>
            <person name="Triplett E.W."/>
        </authorList>
    </citation>
    <scope>NUCLEOTIDE SEQUENCE [LARGE SCALE GENOMIC DNA]</scope>
    <source>
        <strain evidence="1 2">BT-1</strain>
    </source>
</reference>
<keyword evidence="2" id="KW-1185">Reference proteome</keyword>
<sequence>MWHSFQKLQRFYYEENNNIKTYTLNFYNDIMVYSSFLTEKLLSL</sequence>
<dbReference type="STRING" id="1215343.B488_08670"/>
<evidence type="ECO:0000313" key="1">
    <source>
        <dbReference type="EMBL" id="AGA64859.1"/>
    </source>
</evidence>
<dbReference type="Proteomes" id="UP000010799">
    <property type="component" value="Chromosome"/>
</dbReference>
<dbReference type="EMBL" id="CP003789">
    <property type="protein sequence ID" value="AGA64859.1"/>
    <property type="molecule type" value="Genomic_DNA"/>
</dbReference>
<gene>
    <name evidence="1" type="ordered locus">B488_08670</name>
</gene>
<proteinExistence type="predicted"/>
<dbReference type="AlphaFoldDB" id="L0ETI9"/>
<name>L0ETI9_LIBCB</name>
<organism evidence="1 2">
    <name type="scientific">Liberibacter crescens (strain BT-1)</name>
    <dbReference type="NCBI Taxonomy" id="1215343"/>
    <lineage>
        <taxon>Bacteria</taxon>
        <taxon>Pseudomonadati</taxon>
        <taxon>Pseudomonadota</taxon>
        <taxon>Alphaproteobacteria</taxon>
        <taxon>Hyphomicrobiales</taxon>
        <taxon>Rhizobiaceae</taxon>
        <taxon>Liberibacter</taxon>
    </lineage>
</organism>
<accession>L0ETI9</accession>
<evidence type="ECO:0000313" key="2">
    <source>
        <dbReference type="Proteomes" id="UP000010799"/>
    </source>
</evidence>
<protein>
    <submittedName>
        <fullName evidence="1">Uncharacterized protein</fullName>
    </submittedName>
</protein>
<dbReference type="PATRIC" id="fig|1215343.11.peg.893"/>
<dbReference type="KEGG" id="lcc:B488_08670"/>
<dbReference type="HOGENOM" id="CLU_3218190_0_0_5"/>